<dbReference type="InterPro" id="IPR000160">
    <property type="entry name" value="GGDEF_dom"/>
</dbReference>
<dbReference type="SUPFAM" id="SSF55785">
    <property type="entry name" value="PYP-like sensor domain (PAS domain)"/>
    <property type="match status" value="1"/>
</dbReference>
<dbReference type="KEGG" id="pxi:J5O05_11655"/>
<keyword evidence="5" id="KW-1185">Reference proteome</keyword>
<reference evidence="4" key="1">
    <citation type="submission" date="2021-03" db="EMBL/GenBank/DDBJ databases">
        <title>Complete Genome of Pseudoalteromonas xiamenensis STKMTI.2, a new potential marine bacterium producing anti-Vibrio compounds.</title>
        <authorList>
            <person name="Handayani D.P."/>
            <person name="Isnansetyo A."/>
            <person name="Istiqomah I."/>
            <person name="Jumina J."/>
        </authorList>
    </citation>
    <scope>NUCLEOTIDE SEQUENCE</scope>
    <source>
        <strain evidence="4">STKMTI.2</strain>
    </source>
</reference>
<dbReference type="SMART" id="SM00052">
    <property type="entry name" value="EAL"/>
    <property type="match status" value="1"/>
</dbReference>
<feature type="transmembrane region" description="Helical" evidence="1">
    <location>
        <begin position="243"/>
        <end position="263"/>
    </location>
</feature>
<dbReference type="InterPro" id="IPR052155">
    <property type="entry name" value="Biofilm_reg_signaling"/>
</dbReference>
<dbReference type="PANTHER" id="PTHR44757:SF2">
    <property type="entry name" value="BIOFILM ARCHITECTURE MAINTENANCE PROTEIN MBAA"/>
    <property type="match status" value="1"/>
</dbReference>
<dbReference type="RefSeq" id="WP_208842191.1">
    <property type="nucleotide sequence ID" value="NZ_CP072133.1"/>
</dbReference>
<organism evidence="4 5">
    <name type="scientific">Pseudoalteromonas xiamenensis</name>
    <dbReference type="NCBI Taxonomy" id="882626"/>
    <lineage>
        <taxon>Bacteria</taxon>
        <taxon>Pseudomonadati</taxon>
        <taxon>Pseudomonadota</taxon>
        <taxon>Gammaproteobacteria</taxon>
        <taxon>Alteromonadales</taxon>
        <taxon>Pseudoalteromonadaceae</taxon>
        <taxon>Pseudoalteromonas</taxon>
    </lineage>
</organism>
<dbReference type="PROSITE" id="PS50887">
    <property type="entry name" value="GGDEF"/>
    <property type="match status" value="1"/>
</dbReference>
<evidence type="ECO:0000313" key="5">
    <source>
        <dbReference type="Proteomes" id="UP000664904"/>
    </source>
</evidence>
<dbReference type="PROSITE" id="PS50883">
    <property type="entry name" value="EAL"/>
    <property type="match status" value="1"/>
</dbReference>
<dbReference type="EMBL" id="CP072133">
    <property type="protein sequence ID" value="QTH70602.1"/>
    <property type="molecule type" value="Genomic_DNA"/>
</dbReference>
<dbReference type="SUPFAM" id="SSF55073">
    <property type="entry name" value="Nucleotide cyclase"/>
    <property type="match status" value="1"/>
</dbReference>
<protein>
    <submittedName>
        <fullName evidence="4">GGDEF domain-containing protein</fullName>
    </submittedName>
</protein>
<dbReference type="InterPro" id="IPR001633">
    <property type="entry name" value="EAL_dom"/>
</dbReference>
<dbReference type="SMART" id="SM00267">
    <property type="entry name" value="GGDEF"/>
    <property type="match status" value="1"/>
</dbReference>
<dbReference type="InterPro" id="IPR035965">
    <property type="entry name" value="PAS-like_dom_sf"/>
</dbReference>
<dbReference type="InterPro" id="IPR000014">
    <property type="entry name" value="PAS"/>
</dbReference>
<dbReference type="CDD" id="cd01948">
    <property type="entry name" value="EAL"/>
    <property type="match status" value="1"/>
</dbReference>
<feature type="transmembrane region" description="Helical" evidence="1">
    <location>
        <begin position="6"/>
        <end position="25"/>
    </location>
</feature>
<proteinExistence type="predicted"/>
<dbReference type="NCBIfam" id="TIGR00229">
    <property type="entry name" value="sensory_box"/>
    <property type="match status" value="1"/>
</dbReference>
<keyword evidence="1" id="KW-0812">Transmembrane</keyword>
<name>A0A975HK63_9GAMM</name>
<evidence type="ECO:0000259" key="3">
    <source>
        <dbReference type="PROSITE" id="PS50887"/>
    </source>
</evidence>
<feature type="domain" description="EAL" evidence="2">
    <location>
        <begin position="599"/>
        <end position="854"/>
    </location>
</feature>
<dbReference type="Pfam" id="PF00563">
    <property type="entry name" value="EAL"/>
    <property type="match status" value="1"/>
</dbReference>
<dbReference type="InterPro" id="IPR043128">
    <property type="entry name" value="Rev_trsase/Diguanyl_cyclase"/>
</dbReference>
<dbReference type="NCBIfam" id="TIGR00254">
    <property type="entry name" value="GGDEF"/>
    <property type="match status" value="1"/>
</dbReference>
<dbReference type="Proteomes" id="UP000664904">
    <property type="component" value="Chromosome"/>
</dbReference>
<dbReference type="SUPFAM" id="SSF141868">
    <property type="entry name" value="EAL domain-like"/>
    <property type="match status" value="1"/>
</dbReference>
<dbReference type="Gene3D" id="3.20.20.450">
    <property type="entry name" value="EAL domain"/>
    <property type="match status" value="1"/>
</dbReference>
<dbReference type="InterPro" id="IPR035919">
    <property type="entry name" value="EAL_sf"/>
</dbReference>
<evidence type="ECO:0000259" key="2">
    <source>
        <dbReference type="PROSITE" id="PS50883"/>
    </source>
</evidence>
<sequence length="867" mass="98013">MRSAIWLSSCYVAFVLLFGLCFFQLKGSLEENTYLEVDKSLASYVARLQDRFVHIDHILDATQSHLQGTDKQRDLDLLFAAEHDHFVPLRAIGYVTLDNHDTSQVRYLSGEGAIFPEGIDLQTQALSITKLGSSSVIAYFNDEGAARWLVIKKPMLQLLADNEFVVAIIDASLFLAQAVDGYSDLTNNLMISSVHHTLYFEGDDTLFTSYRRVERQVQMGNGTLILDLATTIRKNANSGWGNYTFLALFCFVSFVGWMLVTYIRTLTQQKAIITKAVTNQTEKLKKANKASQEAALLRTEALEHQLIAERKYKSLFMHTQEALFVISAEGIIQEYNPKFAALFLGGNVVSEPRLEMWMAEDADSQMWLGIVQNGTDVDQWEWLALSKTKGSLWVKLSGQWIKSGDTRFFEGQLSDITYQMLQQSQLKYRAEHDELTDLWNRSSLLNAINQVCSEEESANHTYALLHLNIDRFRVVNDTLGHDIGDQVLLELSNRLRYQFAANGEIARLGSDEFAILLPVSNLTEPLEIELESFLIAMAKPMVLQFNSLVVSVSVGVRQFQPNTLNRAERLLHEAGFAMEEAKKRGKNGFCEFTPTMAVSKARRLDIEKALSHRNVFDQFHLVYQPIFARNGIEIKGFEALVRWHSPELGVVSPTEFIPIAEESGKILALGEWVCKTACEFIEHSNRQDFFVSLNVTPLQLEQPGFYRWFTKLMQTKGIIPSQIKIEVTESALVSADTQMTESLELFIESDIDVYIDDFGTGHSSLARLKSLPATGLKIDKAFVDDVSHCIKAYRLIKTIAAIAENFQLTVTVEGIESESQLRALEHLYHHQLQGFLLGKPLIHTDAIQLIQIPPTCAQERTFEREPT</sequence>
<feature type="domain" description="GGDEF" evidence="3">
    <location>
        <begin position="460"/>
        <end position="594"/>
    </location>
</feature>
<gene>
    <name evidence="4" type="ORF">J5O05_11655</name>
</gene>
<keyword evidence="1" id="KW-1133">Transmembrane helix</keyword>
<dbReference type="Gene3D" id="3.30.70.270">
    <property type="match status" value="1"/>
</dbReference>
<dbReference type="Pfam" id="PF00990">
    <property type="entry name" value="GGDEF"/>
    <property type="match status" value="1"/>
</dbReference>
<dbReference type="AlphaFoldDB" id="A0A975HK63"/>
<evidence type="ECO:0000313" key="4">
    <source>
        <dbReference type="EMBL" id="QTH70602.1"/>
    </source>
</evidence>
<dbReference type="PANTHER" id="PTHR44757">
    <property type="entry name" value="DIGUANYLATE CYCLASE DGCP"/>
    <property type="match status" value="1"/>
</dbReference>
<dbReference type="InterPro" id="IPR029787">
    <property type="entry name" value="Nucleotide_cyclase"/>
</dbReference>
<evidence type="ECO:0000256" key="1">
    <source>
        <dbReference type="SAM" id="Phobius"/>
    </source>
</evidence>
<keyword evidence="1" id="KW-0472">Membrane</keyword>
<accession>A0A975HK63</accession>
<dbReference type="Gene3D" id="3.30.450.20">
    <property type="entry name" value="PAS domain"/>
    <property type="match status" value="1"/>
</dbReference>
<dbReference type="CDD" id="cd01949">
    <property type="entry name" value="GGDEF"/>
    <property type="match status" value="1"/>
</dbReference>